<dbReference type="GO" id="GO:0031647">
    <property type="term" value="P:regulation of protein stability"/>
    <property type="evidence" value="ECO:0007669"/>
    <property type="project" value="TreeGrafter"/>
</dbReference>
<proteinExistence type="predicted"/>
<dbReference type="InterPro" id="IPR050164">
    <property type="entry name" value="Peptidase_C19"/>
</dbReference>
<feature type="region of interest" description="Disordered" evidence="1">
    <location>
        <begin position="706"/>
        <end position="742"/>
    </location>
</feature>
<evidence type="ECO:0000313" key="4">
    <source>
        <dbReference type="Proteomes" id="UP000041254"/>
    </source>
</evidence>
<dbReference type="EMBL" id="CDMY01000339">
    <property type="protein sequence ID" value="CEM03384.1"/>
    <property type="molecule type" value="Genomic_DNA"/>
</dbReference>
<dbReference type="GO" id="GO:0016579">
    <property type="term" value="P:protein deubiquitination"/>
    <property type="evidence" value="ECO:0007669"/>
    <property type="project" value="InterPro"/>
</dbReference>
<dbReference type="AlphaFoldDB" id="A0A0G4EXP6"/>
<evidence type="ECO:0000256" key="1">
    <source>
        <dbReference type="SAM" id="MobiDB-lite"/>
    </source>
</evidence>
<dbReference type="STRING" id="1169540.A0A0G4EXP6"/>
<dbReference type="GO" id="GO:0004843">
    <property type="term" value="F:cysteine-type deubiquitinase activity"/>
    <property type="evidence" value="ECO:0007669"/>
    <property type="project" value="InterPro"/>
</dbReference>
<gene>
    <name evidence="3" type="ORF">Vbra_13849</name>
</gene>
<evidence type="ECO:0000259" key="2">
    <source>
        <dbReference type="PROSITE" id="PS50030"/>
    </source>
</evidence>
<dbReference type="PANTHER" id="PTHR24006:SF644">
    <property type="entry name" value="UBIQUITIN CARBOXYL-TERMINAL HYDROLASE 7"/>
    <property type="match status" value="1"/>
</dbReference>
<dbReference type="Pfam" id="PF00443">
    <property type="entry name" value="UCH"/>
    <property type="match status" value="1"/>
</dbReference>
<sequence>MWLSAPCGGGFAEKLRSIIEMGFPEAAAREKLLEERGDVQAALASLLRVQSDDRGGHQGMDVEATHTNRPPWCCPLLSAPAMSDEEQQIAPEQQTDPPLDAADPSGPDKRGRKQGEPCGLQHIGNRELRKANIPTLFLVPGLVDCVLRYREESELPAKSERETTDGAASGEGEGTMADAAPLGEESARRHSSAAKRRGQTASQSLVLELRRLFAHMLLSKRKCVSPRKVLSHLVDENGTQEDVGQFSGEFFERLEEGFMQGAMVLPRPVSTHLPSPPTNTQQHSAGPAAAAAAAGAPNGADKMSMGNMGDEQQQQQPPQQEAAGNVGVSVLRQVFFGEGVQVLTAPANAPLSLLAPLLHRTRPQPPAATIAAAPRESDVMDDGARDAGRQEGTGSGSGGVLEEHETREFHQVILDLKQQNLYGGWESQNFNQAEYQVPEGVRPGRSTIQVQSEWWMKRSPSVLFFQLPRVVFDYTAEQQVQLNDPFRFATPIFVDRFMYANRTEALAIRKSCAKLKQEKALLESKLQQFSHISEAAIRSTATLFERLEKATHVGHQTDDELATSLLSGLGDGAAEKVHVAASVLGATASVVEEQRRELESRVNTLRGKIDKAHGHMQDHPYHLHALWIHQLDKVRRYWAYLRNLVQGTWYRVGDSNVSTVTSEEVMLHAEGTRSANGTNAYVAVYVDQSYAARCIDNLSIIFPPTHHQHPAEASNRNDNGNGNGGSWPTEEREGGGEGGADVVASDAHEYGGLVVDYLKRQVPQHLIDEIEKDNLALERGVDDWQEHERRLGILAKATEIYTAFAGRRHEYLNEEGDCYYMLRFWQPNALNVQAVKDQAHDPRLRSLECFIFLFVAYHWTYTRNTWGHRRHATVTLDRHLLRQQVDQAMRQHPEIRELLRPQEAGQPDEVTQALTEVIVDLDPDGENSFLLTHKDQATRAAPHRFPEESPAVVGDNNRPPQQHRSDSQQQQQQRPTLAELQREFYGFYRCVLFTGNVAKSAYELIVAGRCYDGASMLACLWATCLDEARPRGQPRQQQQQQQEEEGEEESPGCDEYRQTEVTLALSMVIHCTFEMLSNHPPEGQLLEEYGRIVSVYWRLMDVIEWPDLWKTAQRNTIMRPGSPFQPMRDELEQNTSHYVANIHRFSTKGEYLTRFVPDVGRHRDDMARYNRPTGAHDPHLMQQWARALTTAVTAATAEGQGASPVGRDGDGVPLPSVGLFEAHRDLYNQVMRNEGQLTHGFVQTERTRLEAQIDRRADGRH</sequence>
<dbReference type="SUPFAM" id="SSF54001">
    <property type="entry name" value="Cysteine proteinases"/>
    <property type="match status" value="1"/>
</dbReference>
<organism evidence="3 4">
    <name type="scientific">Vitrella brassicaformis (strain CCMP3155)</name>
    <dbReference type="NCBI Taxonomy" id="1169540"/>
    <lineage>
        <taxon>Eukaryota</taxon>
        <taxon>Sar</taxon>
        <taxon>Alveolata</taxon>
        <taxon>Colpodellida</taxon>
        <taxon>Vitrellaceae</taxon>
        <taxon>Vitrella</taxon>
    </lineage>
</organism>
<feature type="region of interest" description="Disordered" evidence="1">
    <location>
        <begin position="937"/>
        <end position="976"/>
    </location>
</feature>
<dbReference type="InterPro" id="IPR015940">
    <property type="entry name" value="UBA"/>
</dbReference>
<dbReference type="GO" id="GO:0005634">
    <property type="term" value="C:nucleus"/>
    <property type="evidence" value="ECO:0007669"/>
    <property type="project" value="TreeGrafter"/>
</dbReference>
<name>A0A0G4EXP6_VITBC</name>
<dbReference type="GO" id="GO:0005829">
    <property type="term" value="C:cytosol"/>
    <property type="evidence" value="ECO:0007669"/>
    <property type="project" value="TreeGrafter"/>
</dbReference>
<keyword evidence="4" id="KW-1185">Reference proteome</keyword>
<dbReference type="PROSITE" id="PS50030">
    <property type="entry name" value="UBA"/>
    <property type="match status" value="1"/>
</dbReference>
<dbReference type="InterPro" id="IPR001394">
    <property type="entry name" value="Peptidase_C19_UCH"/>
</dbReference>
<feature type="region of interest" description="Disordered" evidence="1">
    <location>
        <begin position="1032"/>
        <end position="1054"/>
    </location>
</feature>
<dbReference type="Gene3D" id="3.90.70.10">
    <property type="entry name" value="Cysteine proteinases"/>
    <property type="match status" value="2"/>
</dbReference>
<dbReference type="InParanoid" id="A0A0G4EXP6"/>
<feature type="compositionally biased region" description="Low complexity" evidence="1">
    <location>
        <begin position="1032"/>
        <end position="1041"/>
    </location>
</feature>
<dbReference type="PANTHER" id="PTHR24006">
    <property type="entry name" value="UBIQUITIN CARBOXYL-TERMINAL HYDROLASE"/>
    <property type="match status" value="1"/>
</dbReference>
<dbReference type="VEuPathDB" id="CryptoDB:Vbra_13849"/>
<feature type="compositionally biased region" description="Basic and acidic residues" evidence="1">
    <location>
        <begin position="154"/>
        <end position="164"/>
    </location>
</feature>
<dbReference type="InterPro" id="IPR038765">
    <property type="entry name" value="Papain-like_cys_pep_sf"/>
</dbReference>
<protein>
    <recommendedName>
        <fullName evidence="2">UBA domain-containing protein</fullName>
    </recommendedName>
</protein>
<reference evidence="3 4" key="1">
    <citation type="submission" date="2014-11" db="EMBL/GenBank/DDBJ databases">
        <authorList>
            <person name="Zhu J."/>
            <person name="Qi W."/>
            <person name="Song R."/>
        </authorList>
    </citation>
    <scope>NUCLEOTIDE SEQUENCE [LARGE SCALE GENOMIC DNA]</scope>
</reference>
<dbReference type="Proteomes" id="UP000041254">
    <property type="component" value="Unassembled WGS sequence"/>
</dbReference>
<dbReference type="Gene3D" id="1.10.8.10">
    <property type="entry name" value="DNA helicase RuvA subunit, C-terminal domain"/>
    <property type="match status" value="1"/>
</dbReference>
<feature type="compositionally biased region" description="Basic and acidic residues" evidence="1">
    <location>
        <begin position="106"/>
        <end position="115"/>
    </location>
</feature>
<feature type="compositionally biased region" description="Acidic residues" evidence="1">
    <location>
        <begin position="1042"/>
        <end position="1052"/>
    </location>
</feature>
<feature type="compositionally biased region" description="Low complexity" evidence="1">
    <location>
        <begin position="958"/>
        <end position="975"/>
    </location>
</feature>
<feature type="compositionally biased region" description="Basic residues" evidence="1">
    <location>
        <begin position="189"/>
        <end position="198"/>
    </location>
</feature>
<feature type="region of interest" description="Disordered" evidence="1">
    <location>
        <begin position="83"/>
        <end position="123"/>
    </location>
</feature>
<feature type="compositionally biased region" description="Basic and acidic residues" evidence="1">
    <location>
        <begin position="375"/>
        <end position="389"/>
    </location>
</feature>
<evidence type="ECO:0000313" key="3">
    <source>
        <dbReference type="EMBL" id="CEM03384.1"/>
    </source>
</evidence>
<feature type="compositionally biased region" description="Low complexity" evidence="1">
    <location>
        <begin position="285"/>
        <end position="300"/>
    </location>
</feature>
<feature type="region of interest" description="Disordered" evidence="1">
    <location>
        <begin position="154"/>
        <end position="201"/>
    </location>
</feature>
<feature type="region of interest" description="Disordered" evidence="1">
    <location>
        <begin position="269"/>
        <end position="322"/>
    </location>
</feature>
<dbReference type="OrthoDB" id="2420415at2759"/>
<feature type="region of interest" description="Disordered" evidence="1">
    <location>
        <begin position="367"/>
        <end position="400"/>
    </location>
</feature>
<feature type="domain" description="UBA" evidence="2">
    <location>
        <begin position="10"/>
        <end position="49"/>
    </location>
</feature>
<accession>A0A0G4EXP6</accession>